<sequence length="90" mass="10127">MHKKIFNYYFTRHLLTTLKTRGSYKTIRLASSSTRSLIPHQPSRCGWTTATSGGSAVALWWPTTVPRLQVWSPVHRSLITKSDVLVGLAT</sequence>
<evidence type="ECO:0000313" key="2">
    <source>
        <dbReference type="Proteomes" id="UP001056120"/>
    </source>
</evidence>
<reference evidence="1 2" key="2">
    <citation type="journal article" date="2022" name="Mol. Ecol. Resour.">
        <title>The genomes of chicory, endive, great burdock and yacon provide insights into Asteraceae paleo-polyploidization history and plant inulin production.</title>
        <authorList>
            <person name="Fan W."/>
            <person name="Wang S."/>
            <person name="Wang H."/>
            <person name="Wang A."/>
            <person name="Jiang F."/>
            <person name="Liu H."/>
            <person name="Zhao H."/>
            <person name="Xu D."/>
            <person name="Zhang Y."/>
        </authorList>
    </citation>
    <scope>NUCLEOTIDE SEQUENCE [LARGE SCALE GENOMIC DNA]</scope>
    <source>
        <strain evidence="2">cv. Yunnan</strain>
        <tissue evidence="1">Leaves</tissue>
    </source>
</reference>
<dbReference type="EMBL" id="CM042046">
    <property type="protein sequence ID" value="KAI3676146.1"/>
    <property type="molecule type" value="Genomic_DNA"/>
</dbReference>
<gene>
    <name evidence="1" type="ORF">L1987_85746</name>
</gene>
<reference evidence="2" key="1">
    <citation type="journal article" date="2022" name="Mol. Ecol. Resour.">
        <title>The genomes of chicory, endive, great burdock and yacon provide insights into Asteraceae palaeo-polyploidization history and plant inulin production.</title>
        <authorList>
            <person name="Fan W."/>
            <person name="Wang S."/>
            <person name="Wang H."/>
            <person name="Wang A."/>
            <person name="Jiang F."/>
            <person name="Liu H."/>
            <person name="Zhao H."/>
            <person name="Xu D."/>
            <person name="Zhang Y."/>
        </authorList>
    </citation>
    <scope>NUCLEOTIDE SEQUENCE [LARGE SCALE GENOMIC DNA]</scope>
    <source>
        <strain evidence="2">cv. Yunnan</strain>
    </source>
</reference>
<accession>A0ACB8XYF6</accession>
<dbReference type="Proteomes" id="UP001056120">
    <property type="component" value="Linkage Group LG29"/>
</dbReference>
<comment type="caution">
    <text evidence="1">The sequence shown here is derived from an EMBL/GenBank/DDBJ whole genome shotgun (WGS) entry which is preliminary data.</text>
</comment>
<name>A0ACB8XYF6_9ASTR</name>
<proteinExistence type="predicted"/>
<keyword evidence="2" id="KW-1185">Reference proteome</keyword>
<evidence type="ECO:0000313" key="1">
    <source>
        <dbReference type="EMBL" id="KAI3676146.1"/>
    </source>
</evidence>
<protein>
    <submittedName>
        <fullName evidence="1">Uncharacterized protein</fullName>
    </submittedName>
</protein>
<organism evidence="1 2">
    <name type="scientific">Smallanthus sonchifolius</name>
    <dbReference type="NCBI Taxonomy" id="185202"/>
    <lineage>
        <taxon>Eukaryota</taxon>
        <taxon>Viridiplantae</taxon>
        <taxon>Streptophyta</taxon>
        <taxon>Embryophyta</taxon>
        <taxon>Tracheophyta</taxon>
        <taxon>Spermatophyta</taxon>
        <taxon>Magnoliopsida</taxon>
        <taxon>eudicotyledons</taxon>
        <taxon>Gunneridae</taxon>
        <taxon>Pentapetalae</taxon>
        <taxon>asterids</taxon>
        <taxon>campanulids</taxon>
        <taxon>Asterales</taxon>
        <taxon>Asteraceae</taxon>
        <taxon>Asteroideae</taxon>
        <taxon>Heliantheae alliance</taxon>
        <taxon>Millerieae</taxon>
        <taxon>Smallanthus</taxon>
    </lineage>
</organism>